<dbReference type="InterPro" id="IPR051490">
    <property type="entry name" value="THEM6_lcsJ_thioesterase"/>
</dbReference>
<protein>
    <submittedName>
        <fullName evidence="1">Uncharacterized protein Rru_A1307</fullName>
    </submittedName>
</protein>
<sequence length="180" mass="21397">MNLYLRLIILIIKTRFKPDLAFTEKSILKFYVLPNDLDFNMHMNNGRYNNIMDLGRIDLMLRSGAAELLRKKKWFGIVGSMQTKYRRPLKLLQAYELHTQAVFWNEKWIWIEQEIYSKNKLISSSLVQTLIRGEGENISPSRLQQEMNLSLQPIKITNRIKLLESYLQYDEPCIVKQQNE</sequence>
<accession>A0A3B0X898</accession>
<dbReference type="Gene3D" id="3.10.129.10">
    <property type="entry name" value="Hotdog Thioesterase"/>
    <property type="match status" value="1"/>
</dbReference>
<organism evidence="1">
    <name type="scientific">hydrothermal vent metagenome</name>
    <dbReference type="NCBI Taxonomy" id="652676"/>
    <lineage>
        <taxon>unclassified sequences</taxon>
        <taxon>metagenomes</taxon>
        <taxon>ecological metagenomes</taxon>
    </lineage>
</organism>
<dbReference type="EMBL" id="UOFG01000068">
    <property type="protein sequence ID" value="VAW59157.1"/>
    <property type="molecule type" value="Genomic_DNA"/>
</dbReference>
<reference evidence="1" key="1">
    <citation type="submission" date="2018-06" db="EMBL/GenBank/DDBJ databases">
        <authorList>
            <person name="Zhirakovskaya E."/>
        </authorList>
    </citation>
    <scope>NUCLEOTIDE SEQUENCE</scope>
</reference>
<dbReference type="SUPFAM" id="SSF54637">
    <property type="entry name" value="Thioesterase/thiol ester dehydrase-isomerase"/>
    <property type="match status" value="1"/>
</dbReference>
<proteinExistence type="predicted"/>
<evidence type="ECO:0000313" key="1">
    <source>
        <dbReference type="EMBL" id="VAW59157.1"/>
    </source>
</evidence>
<gene>
    <name evidence="1" type="ORF">MNBD_GAMMA11-12</name>
</gene>
<dbReference type="InterPro" id="IPR029069">
    <property type="entry name" value="HotDog_dom_sf"/>
</dbReference>
<dbReference type="PANTHER" id="PTHR12475:SF4">
    <property type="entry name" value="PROTEIN THEM6"/>
    <property type="match status" value="1"/>
</dbReference>
<name>A0A3B0X898_9ZZZZ</name>
<dbReference type="Pfam" id="PF13279">
    <property type="entry name" value="4HBT_2"/>
    <property type="match status" value="1"/>
</dbReference>
<dbReference type="CDD" id="cd00586">
    <property type="entry name" value="4HBT"/>
    <property type="match status" value="1"/>
</dbReference>
<dbReference type="PANTHER" id="PTHR12475">
    <property type="match status" value="1"/>
</dbReference>
<dbReference type="AlphaFoldDB" id="A0A3B0X898"/>